<reference evidence="2 3" key="1">
    <citation type="submission" date="2022-07" db="EMBL/GenBank/DDBJ databases">
        <authorList>
            <person name="Xamxidin M."/>
            <person name="Wu M."/>
        </authorList>
    </citation>
    <scope>NUCLEOTIDE SEQUENCE [LARGE SCALE GENOMIC DNA]</scope>
    <source>
        <strain evidence="2 3">NBRC 111650</strain>
    </source>
</reference>
<proteinExistence type="predicted"/>
<evidence type="ECO:0000313" key="3">
    <source>
        <dbReference type="Proteomes" id="UP001204142"/>
    </source>
</evidence>
<dbReference type="RefSeq" id="WP_256764210.1">
    <property type="nucleotide sequence ID" value="NZ_JANIGO010000002.1"/>
</dbReference>
<protein>
    <submittedName>
        <fullName evidence="2">Alpha/beta hydrolase</fullName>
    </submittedName>
</protein>
<accession>A0ABT1WI92</accession>
<feature type="domain" description="AB hydrolase-1" evidence="1">
    <location>
        <begin position="73"/>
        <end position="264"/>
    </location>
</feature>
<dbReference type="Gene3D" id="3.40.50.1820">
    <property type="entry name" value="alpha/beta hydrolase"/>
    <property type="match status" value="1"/>
</dbReference>
<comment type="caution">
    <text evidence="2">The sequence shown here is derived from an EMBL/GenBank/DDBJ whole genome shotgun (WGS) entry which is preliminary data.</text>
</comment>
<dbReference type="Proteomes" id="UP001204142">
    <property type="component" value="Unassembled WGS sequence"/>
</dbReference>
<organism evidence="2 3">
    <name type="scientific">Limnobacter humi</name>
    <dbReference type="NCBI Taxonomy" id="1778671"/>
    <lineage>
        <taxon>Bacteria</taxon>
        <taxon>Pseudomonadati</taxon>
        <taxon>Pseudomonadota</taxon>
        <taxon>Betaproteobacteria</taxon>
        <taxon>Burkholderiales</taxon>
        <taxon>Burkholderiaceae</taxon>
        <taxon>Limnobacter</taxon>
    </lineage>
</organism>
<evidence type="ECO:0000313" key="2">
    <source>
        <dbReference type="EMBL" id="MCQ8896437.1"/>
    </source>
</evidence>
<dbReference type="InterPro" id="IPR029058">
    <property type="entry name" value="AB_hydrolase_fold"/>
</dbReference>
<dbReference type="Pfam" id="PF12697">
    <property type="entry name" value="Abhydrolase_6"/>
    <property type="match status" value="1"/>
</dbReference>
<dbReference type="EMBL" id="JANIGO010000002">
    <property type="protein sequence ID" value="MCQ8896437.1"/>
    <property type="molecule type" value="Genomic_DNA"/>
</dbReference>
<gene>
    <name evidence="2" type="ORF">NQT62_08335</name>
</gene>
<keyword evidence="3" id="KW-1185">Reference proteome</keyword>
<sequence>MNAPLSNTHADPEYGLIAHTLREAELQEFVTAILTPRASALKATLGDYGVPVRQLTWRGGNLAYVVVGLGPVVVLTHGWEGAASDLLPIVKSLVDAGYRCVLWDLPAHGESSGAWTSIPHSAQALQRLADHVGPVYATVSHSVGSAVTVQALSTGLHCDRSVLISPPGRYMDFVEHIAAQFGFAGDDLQRIVDILAERGVDAPALNLPNEVQAFEHAGLFVHADNDRVCDVRWSRLGHAAWQNSSLMEFPGLGHRRILSDPAVVTSVTGFLAQDW</sequence>
<dbReference type="GO" id="GO:0016787">
    <property type="term" value="F:hydrolase activity"/>
    <property type="evidence" value="ECO:0007669"/>
    <property type="project" value="UniProtKB-KW"/>
</dbReference>
<keyword evidence="2" id="KW-0378">Hydrolase</keyword>
<evidence type="ECO:0000259" key="1">
    <source>
        <dbReference type="Pfam" id="PF12697"/>
    </source>
</evidence>
<dbReference type="InterPro" id="IPR000073">
    <property type="entry name" value="AB_hydrolase_1"/>
</dbReference>
<name>A0ABT1WI92_9BURK</name>
<dbReference type="SUPFAM" id="SSF53474">
    <property type="entry name" value="alpha/beta-Hydrolases"/>
    <property type="match status" value="1"/>
</dbReference>